<dbReference type="AlphaFoldDB" id="A0A6P8MJQ9"/>
<evidence type="ECO:0000313" key="1">
    <source>
        <dbReference type="Proteomes" id="UP000515164"/>
    </source>
</evidence>
<dbReference type="RefSeq" id="XP_033313971.1">
    <property type="nucleotide sequence ID" value="XM_033458080.1"/>
</dbReference>
<accession>A0A6P8MJQ9</accession>
<gene>
    <name evidence="2" type="primary">LOC117212930</name>
</gene>
<reference evidence="2" key="1">
    <citation type="submission" date="2025-08" db="UniProtKB">
        <authorList>
            <consortium name="RefSeq"/>
        </authorList>
    </citation>
    <scope>IDENTIFICATION</scope>
    <source>
        <tissue evidence="2">Muscle</tissue>
    </source>
</reference>
<dbReference type="KEGG" id="bbif:117212930"/>
<keyword evidence="1" id="KW-1185">Reference proteome</keyword>
<dbReference type="PANTHER" id="PTHR19446">
    <property type="entry name" value="REVERSE TRANSCRIPTASES"/>
    <property type="match status" value="1"/>
</dbReference>
<name>A0A6P8MJQ9_9HYME</name>
<dbReference type="Proteomes" id="UP000515164">
    <property type="component" value="Unplaced"/>
</dbReference>
<organism evidence="1 2">
    <name type="scientific">Bombus bifarius</name>
    <dbReference type="NCBI Taxonomy" id="103933"/>
    <lineage>
        <taxon>Eukaryota</taxon>
        <taxon>Metazoa</taxon>
        <taxon>Ecdysozoa</taxon>
        <taxon>Arthropoda</taxon>
        <taxon>Hexapoda</taxon>
        <taxon>Insecta</taxon>
        <taxon>Pterygota</taxon>
        <taxon>Neoptera</taxon>
        <taxon>Endopterygota</taxon>
        <taxon>Hymenoptera</taxon>
        <taxon>Apocrita</taxon>
        <taxon>Aculeata</taxon>
        <taxon>Apoidea</taxon>
        <taxon>Anthophila</taxon>
        <taxon>Apidae</taxon>
        <taxon>Bombus</taxon>
        <taxon>Pyrobombus</taxon>
    </lineage>
</organism>
<dbReference type="GeneID" id="117212930"/>
<sequence length="176" mass="20222">MGEDGLENEVWKYAPKEVGEALWDLLRKIWNGEGIPEDWKKGVICPIYKKEDKRIAKRGITLMDIAYKIYAGILDEKLKAEIETKLEESQFRFRKGREVTAVFVINHIIDKQLSREKETKNVVRIKSHNTKEFWTVRGVTQGCLLSPTLFNIHVAGLEEELRKGQAGGIVVGERKV</sequence>
<proteinExistence type="predicted"/>
<protein>
    <submittedName>
        <fullName evidence="2">Uncharacterized protein LOC117212930</fullName>
    </submittedName>
</protein>
<evidence type="ECO:0000313" key="2">
    <source>
        <dbReference type="RefSeq" id="XP_033313971.1"/>
    </source>
</evidence>